<dbReference type="GO" id="GO:0031071">
    <property type="term" value="F:cysteine desulfurase activity"/>
    <property type="evidence" value="ECO:0007669"/>
    <property type="project" value="UniProtKB-EC"/>
</dbReference>
<dbReference type="Pfam" id="PF00266">
    <property type="entry name" value="Aminotran_5"/>
    <property type="match status" value="1"/>
</dbReference>
<evidence type="ECO:0000256" key="2">
    <source>
        <dbReference type="ARBA" id="ARBA00006490"/>
    </source>
</evidence>
<reference evidence="5 6" key="1">
    <citation type="journal article" date="2014" name="Genome Announc.">
        <title>Draft Genome Sequence of Fervidicella metallireducens Strain AeBT, an Iron-Reducing Thermoanaerobe from the Great Artesian Basin.</title>
        <authorList>
            <person name="Patel B.K."/>
        </authorList>
    </citation>
    <scope>NUCLEOTIDE SEQUENCE [LARGE SCALE GENOMIC DNA]</scope>
    <source>
        <strain evidence="5 6">AeB</strain>
    </source>
</reference>
<keyword evidence="6" id="KW-1185">Reference proteome</keyword>
<evidence type="ECO:0000313" key="6">
    <source>
        <dbReference type="Proteomes" id="UP000019681"/>
    </source>
</evidence>
<dbReference type="InterPro" id="IPR015424">
    <property type="entry name" value="PyrdxlP-dep_Trfase"/>
</dbReference>
<dbReference type="InterPro" id="IPR000192">
    <property type="entry name" value="Aminotrans_V_dom"/>
</dbReference>
<dbReference type="EMBL" id="AZQP01000020">
    <property type="protein sequence ID" value="EYE88451.1"/>
    <property type="molecule type" value="Genomic_DNA"/>
</dbReference>
<feature type="domain" description="Aminotransferase class V" evidence="4">
    <location>
        <begin position="4"/>
        <end position="228"/>
    </location>
</feature>
<dbReference type="STRING" id="1403537.Q428_07665"/>
<comment type="caution">
    <text evidence="5">The sequence shown here is derived from an EMBL/GenBank/DDBJ whole genome shotgun (WGS) entry which is preliminary data.</text>
</comment>
<dbReference type="Gene3D" id="3.40.640.10">
    <property type="entry name" value="Type I PLP-dependent aspartate aminotransferase-like (Major domain)"/>
    <property type="match status" value="1"/>
</dbReference>
<organism evidence="5 6">
    <name type="scientific">Fervidicella metallireducens AeB</name>
    <dbReference type="NCBI Taxonomy" id="1403537"/>
    <lineage>
        <taxon>Bacteria</taxon>
        <taxon>Bacillati</taxon>
        <taxon>Bacillota</taxon>
        <taxon>Clostridia</taxon>
        <taxon>Eubacteriales</taxon>
        <taxon>Clostridiaceae</taxon>
        <taxon>Fervidicella</taxon>
    </lineage>
</organism>
<dbReference type="InterPro" id="IPR015421">
    <property type="entry name" value="PyrdxlP-dep_Trfase_major"/>
</dbReference>
<evidence type="ECO:0000256" key="1">
    <source>
        <dbReference type="ARBA" id="ARBA00001933"/>
    </source>
</evidence>
<dbReference type="SUPFAM" id="SSF53383">
    <property type="entry name" value="PLP-dependent transferases"/>
    <property type="match status" value="1"/>
</dbReference>
<evidence type="ECO:0000259" key="4">
    <source>
        <dbReference type="Pfam" id="PF00266"/>
    </source>
</evidence>
<dbReference type="PANTHER" id="PTHR11601:SF34">
    <property type="entry name" value="CYSTEINE DESULFURASE"/>
    <property type="match status" value="1"/>
</dbReference>
<accession>A0A017RV17</accession>
<dbReference type="AlphaFoldDB" id="A0A017RV17"/>
<gene>
    <name evidence="5" type="ORF">Q428_07665</name>
</gene>
<comment type="cofactor">
    <cofactor evidence="1">
        <name>pyridoxal 5'-phosphate</name>
        <dbReference type="ChEBI" id="CHEBI:597326"/>
    </cofactor>
</comment>
<dbReference type="PANTHER" id="PTHR11601">
    <property type="entry name" value="CYSTEINE DESULFURYLASE FAMILY MEMBER"/>
    <property type="match status" value="1"/>
</dbReference>
<proteinExistence type="inferred from homology"/>
<protein>
    <recommendedName>
        <fullName evidence="4">Aminotransferase class V domain-containing protein</fullName>
    </recommendedName>
</protein>
<comment type="catalytic activity">
    <reaction evidence="3">
        <text>(sulfur carrier)-H + L-cysteine = (sulfur carrier)-SH + L-alanine</text>
        <dbReference type="Rhea" id="RHEA:43892"/>
        <dbReference type="Rhea" id="RHEA-COMP:14737"/>
        <dbReference type="Rhea" id="RHEA-COMP:14739"/>
        <dbReference type="ChEBI" id="CHEBI:29917"/>
        <dbReference type="ChEBI" id="CHEBI:35235"/>
        <dbReference type="ChEBI" id="CHEBI:57972"/>
        <dbReference type="ChEBI" id="CHEBI:64428"/>
        <dbReference type="EC" id="2.8.1.7"/>
    </reaction>
</comment>
<sequence>MKNIYLDNSATSFPKAPGVSSAINNYINNIGVNVGRGTYKTSFSAGQIVYETRSKLCELFNFDNPLNVVFTANITQSINTILKGFLKPNDHVIISSMEHNSVVRPLNNLSKSGVEYDIVLCNTDGTLEPTHFETYIKPNTKMVIMTHASNVCGTILPVKQIGEICKHHNIYFVLDSAQSAGSIDIDFKSFNLSALTFTGHKGLLGPQGIGGFIIRDDFSQQLNPLIEGVLEVYQSLNFNLIFYQISSNLEH</sequence>
<evidence type="ECO:0000256" key="3">
    <source>
        <dbReference type="ARBA" id="ARBA00050776"/>
    </source>
</evidence>
<comment type="similarity">
    <text evidence="2">Belongs to the class-V pyridoxal-phosphate-dependent aminotransferase family. NifS/IscS subfamily.</text>
</comment>
<dbReference type="Proteomes" id="UP000019681">
    <property type="component" value="Unassembled WGS sequence"/>
</dbReference>
<evidence type="ECO:0000313" key="5">
    <source>
        <dbReference type="EMBL" id="EYE88451.1"/>
    </source>
</evidence>
<name>A0A017RV17_9CLOT</name>